<protein>
    <submittedName>
        <fullName evidence="1">Uncharacterized protein</fullName>
    </submittedName>
</protein>
<proteinExistence type="predicted"/>
<evidence type="ECO:0000313" key="1">
    <source>
        <dbReference type="EMBL" id="QDF65091.1"/>
    </source>
</evidence>
<dbReference type="AlphaFoldDB" id="A0A4Y6I6T8"/>
<sequence length="413" mass="48375">MFNLDLTQLNSNEAIVHKREIVVKTLGQIKGFEKFHTNFIININHILSNNYTDLVFGFENPLFESTDAIPIFGSIPLKIKDWLHSLVITVFVNGTEKVTFTSGDRGAKVFKRLNFQDLQLKFNELKTIVVRLELDYPFKDAKPYNEFQITFSDVVDKKFDLITKDSRAKLKMPYQYNINFRPDNSYWIDTFYSNIIAEFADFKAKKTHKKVLDLVQINEPNLLPLPAWTIRHNLPAINEVNLKIKPFLKEQKIKLTKDLNQNGTLHRSSYDQSNSSRDEYFVDDFLTTNELDRTISKTITAYSEKAIKIPYQYTGEANFITEILTPYFQANLHQNIDYKSEYKIPNLFKPTLQIVELENGEFETAKAKYNLRFVISISKTKTIINKPDFNIEKYYIDKLRNKPKIKRKKNVQS</sequence>
<accession>A0A4Y6I6T8</accession>
<gene>
    <name evidence="1" type="ORF">FIV53_02205</name>
</gene>
<dbReference type="Proteomes" id="UP000315201">
    <property type="component" value="Chromosome"/>
</dbReference>
<reference evidence="1 2" key="1">
    <citation type="submission" date="2019-06" db="EMBL/GenBank/DDBJ databases">
        <title>Mycoplasma nasistruthionis sp. nov. str Ms03.</title>
        <authorList>
            <person name="Botes A."/>
        </authorList>
    </citation>
    <scope>NUCLEOTIDE SEQUENCE [LARGE SCALE GENOMIC DNA]</scope>
    <source>
        <strain evidence="1 2">Ms03</strain>
    </source>
</reference>
<dbReference type="RefSeq" id="WP_208664665.1">
    <property type="nucleotide sequence ID" value="NZ_CP041147.1"/>
</dbReference>
<dbReference type="EMBL" id="CP041147">
    <property type="protein sequence ID" value="QDF65091.1"/>
    <property type="molecule type" value="Genomic_DNA"/>
</dbReference>
<organism evidence="1 2">
    <name type="scientific">Mycoplasma nasistruthionis</name>
    <dbReference type="NCBI Taxonomy" id="353852"/>
    <lineage>
        <taxon>Bacteria</taxon>
        <taxon>Bacillati</taxon>
        <taxon>Mycoplasmatota</taxon>
        <taxon>Mollicutes</taxon>
        <taxon>Mycoplasmataceae</taxon>
        <taxon>Mycoplasma</taxon>
    </lineage>
</organism>
<evidence type="ECO:0000313" key="2">
    <source>
        <dbReference type="Proteomes" id="UP000315201"/>
    </source>
</evidence>
<keyword evidence="2" id="KW-1185">Reference proteome</keyword>
<name>A0A4Y6I6T8_9MOLU</name>
<dbReference type="NCBIfam" id="NF045960">
    <property type="entry name" value="MHO_1580_fam"/>
    <property type="match status" value="1"/>
</dbReference>